<organism evidence="1 2">
    <name type="scientific">Proteiniborus ethanoligenes</name>
    <dbReference type="NCBI Taxonomy" id="415015"/>
    <lineage>
        <taxon>Bacteria</taxon>
        <taxon>Bacillati</taxon>
        <taxon>Bacillota</taxon>
        <taxon>Clostridia</taxon>
        <taxon>Eubacteriales</taxon>
        <taxon>Proteiniborus</taxon>
    </lineage>
</organism>
<evidence type="ECO:0000313" key="1">
    <source>
        <dbReference type="EMBL" id="SDZ22211.1"/>
    </source>
</evidence>
<reference evidence="2" key="1">
    <citation type="submission" date="2016-10" db="EMBL/GenBank/DDBJ databases">
        <authorList>
            <person name="Varghese N."/>
            <person name="Submissions S."/>
        </authorList>
    </citation>
    <scope>NUCLEOTIDE SEQUENCE [LARGE SCALE GENOMIC DNA]</scope>
    <source>
        <strain evidence="2">DSM 21650</strain>
    </source>
</reference>
<dbReference type="Proteomes" id="UP000198625">
    <property type="component" value="Unassembled WGS sequence"/>
</dbReference>
<dbReference type="EMBL" id="FNQE01000026">
    <property type="protein sequence ID" value="SDZ22211.1"/>
    <property type="molecule type" value="Genomic_DNA"/>
</dbReference>
<name>A0A1H3RAD9_9FIRM</name>
<keyword evidence="2" id="KW-1185">Reference proteome</keyword>
<dbReference type="RefSeq" id="WP_208975258.1">
    <property type="nucleotide sequence ID" value="NZ_FNQE01000026.1"/>
</dbReference>
<accession>A0A1H3RAD9</accession>
<protein>
    <submittedName>
        <fullName evidence="1">Uncharacterized protein</fullName>
    </submittedName>
</protein>
<gene>
    <name evidence="1" type="ORF">SAMN05660462_02268</name>
</gene>
<sequence>MNTIIHEIVEKITLDMKNNLEDLILDSKDISHFIINTGKSLDEIGVKIVKEALEMLDETIRESSTRKKEYYIQR</sequence>
<feature type="non-terminal residue" evidence="1">
    <location>
        <position position="74"/>
    </location>
</feature>
<proteinExistence type="predicted"/>
<dbReference type="AlphaFoldDB" id="A0A1H3RAD9"/>
<evidence type="ECO:0000313" key="2">
    <source>
        <dbReference type="Proteomes" id="UP000198625"/>
    </source>
</evidence>